<feature type="domain" description="Galactosyltransferase C-terminal" evidence="11">
    <location>
        <begin position="117"/>
        <end position="193"/>
    </location>
</feature>
<evidence type="ECO:0000256" key="3">
    <source>
        <dbReference type="ARBA" id="ARBA00005735"/>
    </source>
</evidence>
<keyword evidence="9" id="KW-0472">Membrane</keyword>
<dbReference type="GO" id="GO:0006688">
    <property type="term" value="P:glycosphingolipid biosynthetic process"/>
    <property type="evidence" value="ECO:0007669"/>
    <property type="project" value="TreeGrafter"/>
</dbReference>
<proteinExistence type="inferred from homology"/>
<dbReference type="PRINTS" id="PR02050">
    <property type="entry name" value="B14GALTRFASE"/>
</dbReference>
<keyword evidence="7" id="KW-0735">Signal-anchor</keyword>
<dbReference type="PANTHER" id="PTHR19300">
    <property type="entry name" value="BETA-1,4-GALACTOSYLTRANSFERASE"/>
    <property type="match status" value="1"/>
</dbReference>
<evidence type="ECO:0000256" key="8">
    <source>
        <dbReference type="ARBA" id="ARBA00022989"/>
    </source>
</evidence>
<dbReference type="GO" id="GO:0033842">
    <property type="term" value="F:N-acetyl-beta-glucosaminyl-derivative 4-beta-N-acetylgalactosaminyltransferase activity"/>
    <property type="evidence" value="ECO:0007669"/>
    <property type="project" value="TreeGrafter"/>
</dbReference>
<reference evidence="13" key="1">
    <citation type="submission" date="2020-06" db="EMBL/GenBank/DDBJ databases">
        <title>Draft genome of Bugula neritina, a colonial animal packing powerful symbionts and potential medicines.</title>
        <authorList>
            <person name="Rayko M."/>
        </authorList>
    </citation>
    <scope>NUCLEOTIDE SEQUENCE [LARGE SCALE GENOMIC DNA]</scope>
    <source>
        <strain evidence="13">Kwan_BN1</strain>
    </source>
</reference>
<dbReference type="GO" id="GO:0005794">
    <property type="term" value="C:Golgi apparatus"/>
    <property type="evidence" value="ECO:0007669"/>
    <property type="project" value="TreeGrafter"/>
</dbReference>
<keyword evidence="5" id="KW-0808">Transferase</keyword>
<keyword evidence="8" id="KW-1133">Transmembrane helix</keyword>
<keyword evidence="10" id="KW-0325">Glycoprotein</keyword>
<dbReference type="OrthoDB" id="10016069at2759"/>
<evidence type="ECO:0000256" key="7">
    <source>
        <dbReference type="ARBA" id="ARBA00022968"/>
    </source>
</evidence>
<dbReference type="GO" id="GO:0008378">
    <property type="term" value="F:galactosyltransferase activity"/>
    <property type="evidence" value="ECO:0007669"/>
    <property type="project" value="TreeGrafter"/>
</dbReference>
<dbReference type="UniPathway" id="UPA00378"/>
<protein>
    <submittedName>
        <fullName evidence="13">Uncharacterized protein</fullName>
    </submittedName>
</protein>
<dbReference type="PANTHER" id="PTHR19300:SF57">
    <property type="entry name" value="BETA-1,4-N-ACETYLGALACTOSAMINYLTRANSFERASE"/>
    <property type="match status" value="1"/>
</dbReference>
<dbReference type="InterPro" id="IPR029044">
    <property type="entry name" value="Nucleotide-diphossugar_trans"/>
</dbReference>
<evidence type="ECO:0000259" key="12">
    <source>
        <dbReference type="Pfam" id="PF13733"/>
    </source>
</evidence>
<keyword evidence="14" id="KW-1185">Reference proteome</keyword>
<evidence type="ECO:0000313" key="14">
    <source>
        <dbReference type="Proteomes" id="UP000593567"/>
    </source>
</evidence>
<evidence type="ECO:0000256" key="5">
    <source>
        <dbReference type="ARBA" id="ARBA00022679"/>
    </source>
</evidence>
<evidence type="ECO:0000256" key="2">
    <source>
        <dbReference type="ARBA" id="ARBA00004922"/>
    </source>
</evidence>
<evidence type="ECO:0000313" key="13">
    <source>
        <dbReference type="EMBL" id="KAF6040981.1"/>
    </source>
</evidence>
<dbReference type="EMBL" id="VXIV02000090">
    <property type="protein sequence ID" value="KAF6040981.1"/>
    <property type="molecule type" value="Genomic_DNA"/>
</dbReference>
<dbReference type="GO" id="GO:0016020">
    <property type="term" value="C:membrane"/>
    <property type="evidence" value="ECO:0007669"/>
    <property type="project" value="UniProtKB-SubCell"/>
</dbReference>
<dbReference type="Gene3D" id="3.90.550.10">
    <property type="entry name" value="Spore Coat Polysaccharide Biosynthesis Protein SpsA, Chain A"/>
    <property type="match status" value="1"/>
</dbReference>
<keyword evidence="6" id="KW-0812">Transmembrane</keyword>
<dbReference type="InterPro" id="IPR027995">
    <property type="entry name" value="Galactosyl_T_N"/>
</dbReference>
<comment type="subcellular location">
    <subcellularLocation>
        <location evidence="1">Membrane</location>
        <topology evidence="1">Single-pass type II membrane protein</topology>
    </subcellularLocation>
</comment>
<evidence type="ECO:0000256" key="10">
    <source>
        <dbReference type="ARBA" id="ARBA00023180"/>
    </source>
</evidence>
<dbReference type="GO" id="GO:0005975">
    <property type="term" value="P:carbohydrate metabolic process"/>
    <property type="evidence" value="ECO:0007669"/>
    <property type="project" value="InterPro"/>
</dbReference>
<feature type="domain" description="Galactosyltransferase N-terminal" evidence="12">
    <location>
        <begin position="2"/>
        <end position="113"/>
    </location>
</feature>
<evidence type="ECO:0000256" key="4">
    <source>
        <dbReference type="ARBA" id="ARBA00022676"/>
    </source>
</evidence>
<evidence type="ECO:0000256" key="1">
    <source>
        <dbReference type="ARBA" id="ARBA00004606"/>
    </source>
</evidence>
<dbReference type="AlphaFoldDB" id="A0A7J7KS12"/>
<evidence type="ECO:0000256" key="6">
    <source>
        <dbReference type="ARBA" id="ARBA00022692"/>
    </source>
</evidence>
<dbReference type="InterPro" id="IPR003859">
    <property type="entry name" value="Galactosyl_T"/>
</dbReference>
<dbReference type="Proteomes" id="UP000593567">
    <property type="component" value="Unassembled WGS sequence"/>
</dbReference>
<dbReference type="SUPFAM" id="SSF53448">
    <property type="entry name" value="Nucleotide-diphospho-sugar transferases"/>
    <property type="match status" value="1"/>
</dbReference>
<comment type="caution">
    <text evidence="13">The sequence shown here is derived from an EMBL/GenBank/DDBJ whole genome shotgun (WGS) entry which is preliminary data.</text>
</comment>
<sequence length="269" mass="31279">MEDAARNNPHVEMGGKWQPSDCKSWQKVMIIIPYRDRDYHLRVLLNRLHTMLKTQKIAYQIILAVQAGDGGFAKGRLFNIAFLEAMKMQQFDCVIMQDVDLIPETDKNVYVCDSHARHLASAIDEQRYHPMYNKIFGGVTALSTQNYQLVNGFGNRFVGWGNEDDDMSARTIGAGLLRTRPPYHVGRYKMVRHIKSGRSEHGYTYFLQWRHWWKIDGLNNMSITKAKVLSVTKHKLYTNITIEAGDLPDPPSLDIPTEGWLWFFWFYLF</sequence>
<name>A0A7J7KS12_BUGNE</name>
<evidence type="ECO:0000256" key="9">
    <source>
        <dbReference type="ARBA" id="ARBA00023136"/>
    </source>
</evidence>
<comment type="pathway">
    <text evidence="2">Protein modification; protein glycosylation.</text>
</comment>
<dbReference type="Pfam" id="PF13733">
    <property type="entry name" value="Glyco_transf_7N"/>
    <property type="match status" value="1"/>
</dbReference>
<accession>A0A7J7KS12</accession>
<keyword evidence="4" id="KW-0328">Glycosyltransferase</keyword>
<evidence type="ECO:0000259" key="11">
    <source>
        <dbReference type="Pfam" id="PF02709"/>
    </source>
</evidence>
<gene>
    <name evidence="13" type="ORF">EB796_000698</name>
</gene>
<comment type="similarity">
    <text evidence="3">Belongs to the glycosyltransferase 7 family.</text>
</comment>
<dbReference type="Pfam" id="PF02709">
    <property type="entry name" value="Glyco_transf_7C"/>
    <property type="match status" value="1"/>
</dbReference>
<organism evidence="13 14">
    <name type="scientific">Bugula neritina</name>
    <name type="common">Brown bryozoan</name>
    <name type="synonym">Sertularia neritina</name>
    <dbReference type="NCBI Taxonomy" id="10212"/>
    <lineage>
        <taxon>Eukaryota</taxon>
        <taxon>Metazoa</taxon>
        <taxon>Spiralia</taxon>
        <taxon>Lophotrochozoa</taxon>
        <taxon>Bryozoa</taxon>
        <taxon>Gymnolaemata</taxon>
        <taxon>Cheilostomatida</taxon>
        <taxon>Flustrina</taxon>
        <taxon>Buguloidea</taxon>
        <taxon>Bugulidae</taxon>
        <taxon>Bugula</taxon>
    </lineage>
</organism>
<dbReference type="InterPro" id="IPR027791">
    <property type="entry name" value="Galactosyl_T_C"/>
</dbReference>